<keyword evidence="1" id="KW-0808">Transferase</keyword>
<dbReference type="EMBL" id="NRGR01000043">
    <property type="protein sequence ID" value="PCC37693.1"/>
    <property type="molecule type" value="Genomic_DNA"/>
</dbReference>
<dbReference type="OrthoDB" id="9789603at2"/>
<comment type="caution">
    <text evidence="4">The sequence shown here is derived from an EMBL/GenBank/DDBJ whole genome shotgun (WGS) entry which is preliminary data.</text>
</comment>
<dbReference type="AlphaFoldDB" id="A0A2A3YED0"/>
<evidence type="ECO:0000256" key="2">
    <source>
        <dbReference type="ARBA" id="ARBA00023315"/>
    </source>
</evidence>
<dbReference type="RefSeq" id="WP_096164776.1">
    <property type="nucleotide sequence ID" value="NZ_JBQQGT010000043.1"/>
</dbReference>
<dbReference type="PANTHER" id="PTHR43877">
    <property type="entry name" value="AMINOALKYLPHOSPHONATE N-ACETYLTRANSFERASE-RELATED-RELATED"/>
    <property type="match status" value="1"/>
</dbReference>
<dbReference type="Proteomes" id="UP000218598">
    <property type="component" value="Unassembled WGS sequence"/>
</dbReference>
<evidence type="ECO:0000313" key="5">
    <source>
        <dbReference type="Proteomes" id="UP000218598"/>
    </source>
</evidence>
<dbReference type="CDD" id="cd04301">
    <property type="entry name" value="NAT_SF"/>
    <property type="match status" value="1"/>
</dbReference>
<protein>
    <recommendedName>
        <fullName evidence="3">N-acetyltransferase domain-containing protein</fullName>
    </recommendedName>
</protein>
<dbReference type="GeneID" id="95327394"/>
<dbReference type="InterPro" id="IPR050832">
    <property type="entry name" value="Bact_Acetyltransf"/>
</dbReference>
<dbReference type="Gene3D" id="3.40.630.30">
    <property type="match status" value="1"/>
</dbReference>
<gene>
    <name evidence="4" type="ORF">CIK66_17920</name>
</gene>
<reference evidence="4 5" key="1">
    <citation type="journal article" date="2017" name="Elife">
        <title>Extensive horizontal gene transfer in cheese-associated bacteria.</title>
        <authorList>
            <person name="Bonham K.S."/>
            <person name="Wolfe B.E."/>
            <person name="Dutton R.J."/>
        </authorList>
    </citation>
    <scope>NUCLEOTIDE SEQUENCE [LARGE SCALE GENOMIC DNA]</scope>
    <source>
        <strain evidence="4 5">341_9</strain>
    </source>
</reference>
<organism evidence="4 5">
    <name type="scientific">Brachybacterium alimentarium</name>
    <dbReference type="NCBI Taxonomy" id="47845"/>
    <lineage>
        <taxon>Bacteria</taxon>
        <taxon>Bacillati</taxon>
        <taxon>Actinomycetota</taxon>
        <taxon>Actinomycetes</taxon>
        <taxon>Micrococcales</taxon>
        <taxon>Dermabacteraceae</taxon>
        <taxon>Brachybacterium</taxon>
    </lineage>
</organism>
<accession>A0A2A3YED0</accession>
<dbReference type="GO" id="GO:0016747">
    <property type="term" value="F:acyltransferase activity, transferring groups other than amino-acyl groups"/>
    <property type="evidence" value="ECO:0007669"/>
    <property type="project" value="InterPro"/>
</dbReference>
<dbReference type="InterPro" id="IPR016181">
    <property type="entry name" value="Acyl_CoA_acyltransferase"/>
</dbReference>
<feature type="domain" description="N-acetyltransferase" evidence="3">
    <location>
        <begin position="6"/>
        <end position="164"/>
    </location>
</feature>
<dbReference type="Pfam" id="PF00583">
    <property type="entry name" value="Acetyltransf_1"/>
    <property type="match status" value="1"/>
</dbReference>
<keyword evidence="2" id="KW-0012">Acyltransferase</keyword>
<dbReference type="PROSITE" id="PS51186">
    <property type="entry name" value="GNAT"/>
    <property type="match status" value="1"/>
</dbReference>
<proteinExistence type="predicted"/>
<evidence type="ECO:0000259" key="3">
    <source>
        <dbReference type="PROSITE" id="PS51186"/>
    </source>
</evidence>
<sequence>MQTPPIRVRDATSDDVEALTCLAVQVQTLHAEGRPDLFRPADESALRDFLVARLADGAILLIAGDHDGKALGYLLAEVVSRPDSPFLLAHRSVYVHHIAVDEDARRQHVGALLMEEIAQRARQASADTVRLDSWSFNKQAHRFFQAQGFLESRVIFERPAGTAD</sequence>
<evidence type="ECO:0000256" key="1">
    <source>
        <dbReference type="ARBA" id="ARBA00022679"/>
    </source>
</evidence>
<dbReference type="SUPFAM" id="SSF55729">
    <property type="entry name" value="Acyl-CoA N-acyltransferases (Nat)"/>
    <property type="match status" value="1"/>
</dbReference>
<evidence type="ECO:0000313" key="4">
    <source>
        <dbReference type="EMBL" id="PCC37693.1"/>
    </source>
</evidence>
<dbReference type="InterPro" id="IPR000182">
    <property type="entry name" value="GNAT_dom"/>
</dbReference>
<keyword evidence="5" id="KW-1185">Reference proteome</keyword>
<name>A0A2A3YED0_9MICO</name>